<reference evidence="2 3" key="1">
    <citation type="submission" date="2011-01" db="EMBL/GenBank/DDBJ databases">
        <title>Complete sequence of Pseudoxanthomonas suwonensis 11-1.</title>
        <authorList>
            <consortium name="US DOE Joint Genome Institute"/>
            <person name="Lucas S."/>
            <person name="Copeland A."/>
            <person name="Lapidus A."/>
            <person name="Cheng J.-F."/>
            <person name="Goodwin L."/>
            <person name="Pitluck S."/>
            <person name="Teshima H."/>
            <person name="Detter J.C."/>
            <person name="Han C."/>
            <person name="Tapia R."/>
            <person name="Land M."/>
            <person name="Hauser L."/>
            <person name="Kyrpides N."/>
            <person name="Ivanova N."/>
            <person name="Ovchinnikova G."/>
            <person name="Siebers A.K."/>
            <person name="Allgaier M."/>
            <person name="Thelen M.P."/>
            <person name="Hugenholtz P."/>
            <person name="Gladden J."/>
            <person name="Woyke T."/>
        </authorList>
    </citation>
    <scope>NUCLEOTIDE SEQUENCE [LARGE SCALE GENOMIC DNA]</scope>
    <source>
        <strain evidence="3">11-1</strain>
    </source>
</reference>
<protein>
    <recommendedName>
        <fullName evidence="1">GmrSD restriction endonucleases N-terminal domain-containing protein</fullName>
    </recommendedName>
</protein>
<evidence type="ECO:0000313" key="2">
    <source>
        <dbReference type="EMBL" id="ADV27468.1"/>
    </source>
</evidence>
<feature type="domain" description="GmrSD restriction endonucleases N-terminal" evidence="1">
    <location>
        <begin position="26"/>
        <end position="182"/>
    </location>
</feature>
<sequence>MADLIAAIAGEVRRANTQALDISFNELLDMAEGGELNIRPDYQRLFRWSEGQRSRFIESLILEMPVPPIFVIEEDDGKYQLIDGLQRISSYLHFRGALDAPHLDPPVVKGEKLQLVDCDVVDELNGLTFDGLPSALQIRLKRAFIRVEVIRKGTDPKFRYHMFKRLNTGGVGLSPQQIRNCAVRMLSNVFPDFIVELSKTEYFQNCIEGLTLERVLAAVNEELVLRFFALKNARQMFKHDVSDFLTEYMEGVADPDRKIPFDYAHERAAFQKTFSLLNKALGDKAFAFRNKAGNDLAAGFSIYHFEAISIGIQAVIDKIDLNDDAQIRELAAALRAVKLDDAFVRMTSGGGKNSPGLLRQRIDAVEGALRNAFP</sequence>
<dbReference type="AlphaFoldDB" id="E6WTG9"/>
<gene>
    <name evidence="2" type="ordered locus">Psesu_1626</name>
</gene>
<dbReference type="Proteomes" id="UP000008632">
    <property type="component" value="Chromosome"/>
</dbReference>
<proteinExistence type="predicted"/>
<name>E6WTG9_PSEUU</name>
<dbReference type="KEGG" id="psu:Psesu_1626"/>
<dbReference type="eggNOG" id="COG1479">
    <property type="taxonomic scope" value="Bacteria"/>
</dbReference>
<dbReference type="PANTHER" id="PTHR39639">
    <property type="entry name" value="CHROMOSOME 16, WHOLE GENOME SHOTGUN SEQUENCE"/>
    <property type="match status" value="1"/>
</dbReference>
<organism evidence="2 3">
    <name type="scientific">Pseudoxanthomonas suwonensis (strain 11-1)</name>
    <dbReference type="NCBI Taxonomy" id="743721"/>
    <lineage>
        <taxon>Bacteria</taxon>
        <taxon>Pseudomonadati</taxon>
        <taxon>Pseudomonadota</taxon>
        <taxon>Gammaproteobacteria</taxon>
        <taxon>Lysobacterales</taxon>
        <taxon>Lysobacteraceae</taxon>
        <taxon>Pseudoxanthomonas</taxon>
    </lineage>
</organism>
<keyword evidence="3" id="KW-1185">Reference proteome</keyword>
<dbReference type="InterPro" id="IPR004919">
    <property type="entry name" value="GmrSD_N"/>
</dbReference>
<dbReference type="Pfam" id="PF03235">
    <property type="entry name" value="GmrSD_N"/>
    <property type="match status" value="1"/>
</dbReference>
<dbReference type="STRING" id="743721.Psesu_1626"/>
<dbReference type="PANTHER" id="PTHR39639:SF1">
    <property type="entry name" value="DUF262 DOMAIN-CONTAINING PROTEIN"/>
    <property type="match status" value="1"/>
</dbReference>
<accession>E6WTG9</accession>
<dbReference type="HOGENOM" id="CLU_038557_2_1_6"/>
<evidence type="ECO:0000259" key="1">
    <source>
        <dbReference type="Pfam" id="PF03235"/>
    </source>
</evidence>
<dbReference type="EMBL" id="CP002446">
    <property type="protein sequence ID" value="ADV27468.1"/>
    <property type="molecule type" value="Genomic_DNA"/>
</dbReference>
<evidence type="ECO:0000313" key="3">
    <source>
        <dbReference type="Proteomes" id="UP000008632"/>
    </source>
</evidence>